<comment type="caution">
    <text evidence="1">The sequence shown here is derived from an EMBL/GenBank/DDBJ whole genome shotgun (WGS) entry which is preliminary data.</text>
</comment>
<dbReference type="AlphaFoldDB" id="A0A1A9RV42"/>
<protein>
    <submittedName>
        <fullName evidence="1">Phage minor tail protein L</fullName>
    </submittedName>
</protein>
<reference evidence="2" key="1">
    <citation type="submission" date="2016-05" db="EMBL/GenBank/DDBJ databases">
        <title>Draft genome of Corynebacterium afermentans subsp. afermentans LCDC 88199T.</title>
        <authorList>
            <person name="Bernier A.-M."/>
            <person name="Bernard K."/>
        </authorList>
    </citation>
    <scope>NUCLEOTIDE SEQUENCE [LARGE SCALE GENOMIC DNA]</scope>
    <source>
        <strain evidence="2">NML02-A-017</strain>
    </source>
</reference>
<dbReference type="Pfam" id="PF05100">
    <property type="entry name" value="Phage_tail_L"/>
    <property type="match status" value="1"/>
</dbReference>
<sequence length="97" mass="10261">MVSLTAESAQFELAAPSEADGAVIPARLMLHDYCPFAYRGEACGYKGKPVADRFNMPTSDPLKDECSHQLLGCQARHGADAALPFGGFVGVDKTLSA</sequence>
<dbReference type="STRING" id="1795827.A7P95_10715"/>
<dbReference type="NCBIfam" id="TIGR01600">
    <property type="entry name" value="phage_tail_L"/>
    <property type="match status" value="1"/>
</dbReference>
<organism evidence="1 2">
    <name type="scientific">Eikenella longinqua</name>
    <dbReference type="NCBI Taxonomy" id="1795827"/>
    <lineage>
        <taxon>Bacteria</taxon>
        <taxon>Pseudomonadati</taxon>
        <taxon>Pseudomonadota</taxon>
        <taxon>Betaproteobacteria</taxon>
        <taxon>Neisseriales</taxon>
        <taxon>Neisseriaceae</taxon>
        <taxon>Eikenella</taxon>
    </lineage>
</organism>
<dbReference type="InterPro" id="IPR006487">
    <property type="entry name" value="Phage_lambda_L"/>
</dbReference>
<evidence type="ECO:0000313" key="2">
    <source>
        <dbReference type="Proteomes" id="UP000077885"/>
    </source>
</evidence>
<dbReference type="EMBL" id="LXSL01000032">
    <property type="protein sequence ID" value="OAM26163.1"/>
    <property type="molecule type" value="Genomic_DNA"/>
</dbReference>
<dbReference type="GO" id="GO:0030430">
    <property type="term" value="C:host cell cytoplasm"/>
    <property type="evidence" value="ECO:0007669"/>
    <property type="project" value="InterPro"/>
</dbReference>
<dbReference type="GO" id="GO:0046718">
    <property type="term" value="P:symbiont entry into host cell"/>
    <property type="evidence" value="ECO:0007669"/>
    <property type="project" value="InterPro"/>
</dbReference>
<accession>A0A1A9RV42</accession>
<keyword evidence="2" id="KW-1185">Reference proteome</keyword>
<proteinExistence type="predicted"/>
<evidence type="ECO:0000313" key="1">
    <source>
        <dbReference type="EMBL" id="OAM26163.1"/>
    </source>
</evidence>
<gene>
    <name evidence="1" type="ORF">A7P95_10715</name>
</gene>
<dbReference type="GO" id="GO:0051536">
    <property type="term" value="F:iron-sulfur cluster binding"/>
    <property type="evidence" value="ECO:0007669"/>
    <property type="project" value="InterPro"/>
</dbReference>
<dbReference type="Proteomes" id="UP000077885">
    <property type="component" value="Unassembled WGS sequence"/>
</dbReference>
<name>A0A1A9RV42_9NEIS</name>